<evidence type="ECO:0000313" key="3">
    <source>
        <dbReference type="EnsemblPlants" id="AET5Gv20049300.2"/>
    </source>
</evidence>
<dbReference type="AlphaFoldDB" id="A0A453JIG4"/>
<dbReference type="Gene3D" id="1.10.340.30">
    <property type="entry name" value="Hypothetical protein, domain 2"/>
    <property type="match status" value="1"/>
</dbReference>
<evidence type="ECO:0000313" key="4">
    <source>
        <dbReference type="Proteomes" id="UP000015105"/>
    </source>
</evidence>
<dbReference type="InterPro" id="IPR045138">
    <property type="entry name" value="MeCP2/MBD4"/>
</dbReference>
<name>A0A453JIG4_AEGTS</name>
<dbReference type="GO" id="GO:0005634">
    <property type="term" value="C:nucleus"/>
    <property type="evidence" value="ECO:0007669"/>
    <property type="project" value="UniProtKB-SubCell"/>
</dbReference>
<comment type="subcellular location">
    <subcellularLocation>
        <location evidence="1">Nucleus</location>
    </subcellularLocation>
</comment>
<organism evidence="3 4">
    <name type="scientific">Aegilops tauschii subsp. strangulata</name>
    <name type="common">Goatgrass</name>
    <dbReference type="NCBI Taxonomy" id="200361"/>
    <lineage>
        <taxon>Eukaryota</taxon>
        <taxon>Viridiplantae</taxon>
        <taxon>Streptophyta</taxon>
        <taxon>Embryophyta</taxon>
        <taxon>Tracheophyta</taxon>
        <taxon>Spermatophyta</taxon>
        <taxon>Magnoliopsida</taxon>
        <taxon>Liliopsida</taxon>
        <taxon>Poales</taxon>
        <taxon>Poaceae</taxon>
        <taxon>BOP clade</taxon>
        <taxon>Pooideae</taxon>
        <taxon>Triticodae</taxon>
        <taxon>Triticeae</taxon>
        <taxon>Triticinae</taxon>
        <taxon>Aegilops</taxon>
    </lineage>
</organism>
<dbReference type="PANTHER" id="PTHR15074">
    <property type="entry name" value="METHYL-CPG-BINDING PROTEIN"/>
    <property type="match status" value="1"/>
</dbReference>
<reference evidence="3" key="5">
    <citation type="journal article" date="2021" name="G3 (Bethesda)">
        <title>Aegilops tauschii genome assembly Aet v5.0 features greater sequence contiguity and improved annotation.</title>
        <authorList>
            <person name="Wang L."/>
            <person name="Zhu T."/>
            <person name="Rodriguez J.C."/>
            <person name="Deal K.R."/>
            <person name="Dubcovsky J."/>
            <person name="McGuire P.E."/>
            <person name="Lux T."/>
            <person name="Spannagl M."/>
            <person name="Mayer K.F.X."/>
            <person name="Baldrich P."/>
            <person name="Meyers B.C."/>
            <person name="Huo N."/>
            <person name="Gu Y.Q."/>
            <person name="Zhou H."/>
            <person name="Devos K.M."/>
            <person name="Bennetzen J.L."/>
            <person name="Unver T."/>
            <person name="Budak H."/>
            <person name="Gulick P.J."/>
            <person name="Galiba G."/>
            <person name="Kalapos B."/>
            <person name="Nelson D.R."/>
            <person name="Li P."/>
            <person name="You F.M."/>
            <person name="Luo M.C."/>
            <person name="Dvorak J."/>
        </authorList>
    </citation>
    <scope>NUCLEOTIDE SEQUENCE [LARGE SCALE GENOMIC DNA]</scope>
    <source>
        <strain evidence="3">cv. AL8/78</strain>
    </source>
</reference>
<sequence length="41" mass="4753">AADAYAIFCAGRAREVVPDDHKLVDYWNYVCFELPMTQQMD</sequence>
<dbReference type="EnsemblPlants" id="AET5Gv20049300.2">
    <property type="protein sequence ID" value="AET5Gv20049300.2"/>
    <property type="gene ID" value="AET5Gv20049300"/>
</dbReference>
<protein>
    <submittedName>
        <fullName evidence="3">Uncharacterized protein</fullName>
    </submittedName>
</protein>
<evidence type="ECO:0000256" key="1">
    <source>
        <dbReference type="ARBA" id="ARBA00004123"/>
    </source>
</evidence>
<keyword evidence="2" id="KW-0539">Nucleus</keyword>
<dbReference type="Proteomes" id="UP000015105">
    <property type="component" value="Chromosome 5D"/>
</dbReference>
<dbReference type="GO" id="GO:0003677">
    <property type="term" value="F:DNA binding"/>
    <property type="evidence" value="ECO:0007669"/>
    <property type="project" value="InterPro"/>
</dbReference>
<reference evidence="4" key="1">
    <citation type="journal article" date="2014" name="Science">
        <title>Ancient hybridizations among the ancestral genomes of bread wheat.</title>
        <authorList>
            <consortium name="International Wheat Genome Sequencing Consortium,"/>
            <person name="Marcussen T."/>
            <person name="Sandve S.R."/>
            <person name="Heier L."/>
            <person name="Spannagl M."/>
            <person name="Pfeifer M."/>
            <person name="Jakobsen K.S."/>
            <person name="Wulff B.B."/>
            <person name="Steuernagel B."/>
            <person name="Mayer K.F."/>
            <person name="Olsen O.A."/>
        </authorList>
    </citation>
    <scope>NUCLEOTIDE SEQUENCE [LARGE SCALE GENOMIC DNA]</scope>
    <source>
        <strain evidence="4">cv. AL8/78</strain>
    </source>
</reference>
<dbReference type="PANTHER" id="PTHR15074:SF0">
    <property type="entry name" value="METHYL-CPG-BINDING DOMAIN PROTEIN 4-LIKE PROTEIN"/>
    <property type="match status" value="1"/>
</dbReference>
<reference evidence="3" key="3">
    <citation type="journal article" date="2017" name="Nature">
        <title>Genome sequence of the progenitor of the wheat D genome Aegilops tauschii.</title>
        <authorList>
            <person name="Luo M.C."/>
            <person name="Gu Y.Q."/>
            <person name="Puiu D."/>
            <person name="Wang H."/>
            <person name="Twardziok S.O."/>
            <person name="Deal K.R."/>
            <person name="Huo N."/>
            <person name="Zhu T."/>
            <person name="Wang L."/>
            <person name="Wang Y."/>
            <person name="McGuire P.E."/>
            <person name="Liu S."/>
            <person name="Long H."/>
            <person name="Ramasamy R.K."/>
            <person name="Rodriguez J.C."/>
            <person name="Van S.L."/>
            <person name="Yuan L."/>
            <person name="Wang Z."/>
            <person name="Xia Z."/>
            <person name="Xiao L."/>
            <person name="Anderson O.D."/>
            <person name="Ouyang S."/>
            <person name="Liang Y."/>
            <person name="Zimin A.V."/>
            <person name="Pertea G."/>
            <person name="Qi P."/>
            <person name="Bennetzen J.L."/>
            <person name="Dai X."/>
            <person name="Dawson M.W."/>
            <person name="Muller H.G."/>
            <person name="Kugler K."/>
            <person name="Rivarola-Duarte L."/>
            <person name="Spannagl M."/>
            <person name="Mayer K.F.X."/>
            <person name="Lu F.H."/>
            <person name="Bevan M.W."/>
            <person name="Leroy P."/>
            <person name="Li P."/>
            <person name="You F.M."/>
            <person name="Sun Q."/>
            <person name="Liu Z."/>
            <person name="Lyons E."/>
            <person name="Wicker T."/>
            <person name="Salzberg S.L."/>
            <person name="Devos K.M."/>
            <person name="Dvorak J."/>
        </authorList>
    </citation>
    <scope>NUCLEOTIDE SEQUENCE [LARGE SCALE GENOMIC DNA]</scope>
    <source>
        <strain evidence="3">cv. AL8/78</strain>
    </source>
</reference>
<reference evidence="3" key="4">
    <citation type="submission" date="2019-03" db="UniProtKB">
        <authorList>
            <consortium name="EnsemblPlants"/>
        </authorList>
    </citation>
    <scope>IDENTIFICATION</scope>
</reference>
<keyword evidence="4" id="KW-1185">Reference proteome</keyword>
<evidence type="ECO:0000256" key="2">
    <source>
        <dbReference type="ARBA" id="ARBA00023242"/>
    </source>
</evidence>
<accession>A0A453JIG4</accession>
<proteinExistence type="predicted"/>
<dbReference type="Gramene" id="AET5Gv20049300.2">
    <property type="protein sequence ID" value="AET5Gv20049300.2"/>
    <property type="gene ID" value="AET5Gv20049300"/>
</dbReference>
<reference evidence="4" key="2">
    <citation type="journal article" date="2017" name="Nat. Plants">
        <title>The Aegilops tauschii genome reveals multiple impacts of transposons.</title>
        <authorList>
            <person name="Zhao G."/>
            <person name="Zou C."/>
            <person name="Li K."/>
            <person name="Wang K."/>
            <person name="Li T."/>
            <person name="Gao L."/>
            <person name="Zhang X."/>
            <person name="Wang H."/>
            <person name="Yang Z."/>
            <person name="Liu X."/>
            <person name="Jiang W."/>
            <person name="Mao L."/>
            <person name="Kong X."/>
            <person name="Jiao Y."/>
            <person name="Jia J."/>
        </authorList>
    </citation>
    <scope>NUCLEOTIDE SEQUENCE [LARGE SCALE GENOMIC DNA]</scope>
    <source>
        <strain evidence="4">cv. AL8/78</strain>
    </source>
</reference>